<feature type="domain" description="Carrier" evidence="7">
    <location>
        <begin position="1456"/>
        <end position="1531"/>
    </location>
</feature>
<evidence type="ECO:0000313" key="10">
    <source>
        <dbReference type="EMBL" id="QQL47080.1"/>
    </source>
</evidence>
<dbReference type="EMBL" id="CP066294">
    <property type="protein sequence ID" value="QQL47080.1"/>
    <property type="molecule type" value="Genomic_DNA"/>
</dbReference>
<dbReference type="PROSITE" id="PS52019">
    <property type="entry name" value="PKS_MFAS_DH"/>
    <property type="match status" value="1"/>
</dbReference>
<dbReference type="InterPro" id="IPR036291">
    <property type="entry name" value="NAD(P)-bd_dom_sf"/>
</dbReference>
<dbReference type="SMART" id="SM00826">
    <property type="entry name" value="PKS_DH"/>
    <property type="match status" value="1"/>
</dbReference>
<dbReference type="RefSeq" id="WP_192072033.1">
    <property type="nucleotide sequence ID" value="NZ_CP066294.2"/>
</dbReference>
<evidence type="ECO:0000313" key="11">
    <source>
        <dbReference type="Proteomes" id="UP000595884"/>
    </source>
</evidence>
<dbReference type="GO" id="GO:0005737">
    <property type="term" value="C:cytoplasm"/>
    <property type="evidence" value="ECO:0007669"/>
    <property type="project" value="TreeGrafter"/>
</dbReference>
<dbReference type="InterPro" id="IPR014030">
    <property type="entry name" value="Ketoacyl_synth_N"/>
</dbReference>
<dbReference type="Pfam" id="PF00550">
    <property type="entry name" value="PP-binding"/>
    <property type="match status" value="1"/>
</dbReference>
<dbReference type="CDD" id="cd00833">
    <property type="entry name" value="PKS"/>
    <property type="match status" value="1"/>
</dbReference>
<evidence type="ECO:0000256" key="3">
    <source>
        <dbReference type="ARBA" id="ARBA00022450"/>
    </source>
</evidence>
<dbReference type="SMART" id="SM00825">
    <property type="entry name" value="PKS_KS"/>
    <property type="match status" value="1"/>
</dbReference>
<dbReference type="SUPFAM" id="SSF51735">
    <property type="entry name" value="NAD(P)-binding Rossmann-fold domains"/>
    <property type="match status" value="2"/>
</dbReference>
<dbReference type="InterPro" id="IPR014031">
    <property type="entry name" value="Ketoacyl_synth_C"/>
</dbReference>
<dbReference type="InterPro" id="IPR016039">
    <property type="entry name" value="Thiolase-like"/>
</dbReference>
<reference evidence="11" key="1">
    <citation type="submission" date="2020-12" db="EMBL/GenBank/DDBJ databases">
        <authorList>
            <person name="Wen Z.T."/>
        </authorList>
    </citation>
    <scope>NUCLEOTIDE SEQUENCE [LARGE SCALE GENOMIC DNA]</scope>
    <source>
        <strain evidence="11">27-3</strain>
    </source>
</reference>
<name>A0AAX1K1X9_STRMG</name>
<dbReference type="InterPro" id="IPR049551">
    <property type="entry name" value="PKS_DH_C"/>
</dbReference>
<dbReference type="Pfam" id="PF08659">
    <property type="entry name" value="KR"/>
    <property type="match status" value="1"/>
</dbReference>
<dbReference type="PROSITE" id="PS00606">
    <property type="entry name" value="KS3_1"/>
    <property type="match status" value="1"/>
</dbReference>
<evidence type="ECO:0000259" key="8">
    <source>
        <dbReference type="PROSITE" id="PS52004"/>
    </source>
</evidence>
<dbReference type="InterPro" id="IPR020807">
    <property type="entry name" value="PKS_DH"/>
</dbReference>
<evidence type="ECO:0000256" key="2">
    <source>
        <dbReference type="ARBA" id="ARBA00004789"/>
    </source>
</evidence>
<dbReference type="GO" id="GO:0006633">
    <property type="term" value="P:fatty acid biosynthetic process"/>
    <property type="evidence" value="ECO:0007669"/>
    <property type="project" value="InterPro"/>
</dbReference>
<dbReference type="InterPro" id="IPR018201">
    <property type="entry name" value="Ketoacyl_synth_AS"/>
</dbReference>
<dbReference type="Gene3D" id="1.10.1200.10">
    <property type="entry name" value="ACP-like"/>
    <property type="match status" value="1"/>
</dbReference>
<dbReference type="InterPro" id="IPR020841">
    <property type="entry name" value="PKS_Beta-ketoAc_synthase_dom"/>
</dbReference>
<dbReference type="SMART" id="SM00823">
    <property type="entry name" value="PKS_PP"/>
    <property type="match status" value="1"/>
</dbReference>
<feature type="active site" description="Proton donor; for dehydratase activity" evidence="6">
    <location>
        <position position="865"/>
    </location>
</feature>
<feature type="domain" description="Ketosynthase family 3 (KS3)" evidence="8">
    <location>
        <begin position="33"/>
        <end position="466"/>
    </location>
</feature>
<feature type="domain" description="PKS/mFAS DH" evidence="9">
    <location>
        <begin position="666"/>
        <end position="943"/>
    </location>
</feature>
<dbReference type="InterPro" id="IPR049552">
    <property type="entry name" value="PKS_DH_N"/>
</dbReference>
<dbReference type="Pfam" id="PF21089">
    <property type="entry name" value="PKS_DH_N"/>
    <property type="match status" value="1"/>
</dbReference>
<comment type="function">
    <text evidence="1">Involved in some intermediate steps for the synthesis of the antibiotic polyketide bacillaene which is involved in secondary metabolism.</text>
</comment>
<feature type="active site" description="Proton acceptor; for dehydratase activity" evidence="6">
    <location>
        <position position="697"/>
    </location>
</feature>
<dbReference type="Gene3D" id="3.40.50.720">
    <property type="entry name" value="NAD(P)-binding Rossmann-like Domain"/>
    <property type="match status" value="1"/>
</dbReference>
<accession>A0AAX1K1X9</accession>
<dbReference type="SMART" id="SM01294">
    <property type="entry name" value="PKS_PP_betabranch"/>
    <property type="match status" value="1"/>
</dbReference>
<feature type="region of interest" description="N-terminal hotdog fold" evidence="6">
    <location>
        <begin position="666"/>
        <end position="784"/>
    </location>
</feature>
<dbReference type="InterPro" id="IPR049900">
    <property type="entry name" value="PKS_mFAS_DH"/>
</dbReference>
<dbReference type="Gene3D" id="3.10.129.110">
    <property type="entry name" value="Polyketide synthase dehydratase"/>
    <property type="match status" value="1"/>
</dbReference>
<dbReference type="SMART" id="SM00822">
    <property type="entry name" value="PKS_KR"/>
    <property type="match status" value="1"/>
</dbReference>
<comment type="pathway">
    <text evidence="2">Antibiotic biosynthesis; bacillaene biosynthesis.</text>
</comment>
<keyword evidence="4" id="KW-0597">Phosphoprotein</keyword>
<proteinExistence type="predicted"/>
<dbReference type="PANTHER" id="PTHR43775:SF37">
    <property type="entry name" value="SI:DKEY-61P9.11"/>
    <property type="match status" value="1"/>
</dbReference>
<dbReference type="InterPro" id="IPR057326">
    <property type="entry name" value="KR_dom"/>
</dbReference>
<dbReference type="GO" id="GO:0005886">
    <property type="term" value="C:plasma membrane"/>
    <property type="evidence" value="ECO:0007669"/>
    <property type="project" value="TreeGrafter"/>
</dbReference>
<dbReference type="InterPro" id="IPR009081">
    <property type="entry name" value="PP-bd_ACP"/>
</dbReference>
<evidence type="ECO:0000259" key="9">
    <source>
        <dbReference type="PROSITE" id="PS52019"/>
    </source>
</evidence>
<dbReference type="Pfam" id="PF02801">
    <property type="entry name" value="Ketoacyl-synt_C"/>
    <property type="match status" value="1"/>
</dbReference>
<dbReference type="InterPro" id="IPR020806">
    <property type="entry name" value="PKS_PP-bd"/>
</dbReference>
<dbReference type="PANTHER" id="PTHR43775">
    <property type="entry name" value="FATTY ACID SYNTHASE"/>
    <property type="match status" value="1"/>
</dbReference>
<dbReference type="InterPro" id="IPR013968">
    <property type="entry name" value="PKS_KR"/>
</dbReference>
<evidence type="ECO:0000259" key="7">
    <source>
        <dbReference type="PROSITE" id="PS50075"/>
    </source>
</evidence>
<dbReference type="Pfam" id="PF14765">
    <property type="entry name" value="PS-DH"/>
    <property type="match status" value="1"/>
</dbReference>
<evidence type="ECO:0000256" key="5">
    <source>
        <dbReference type="ARBA" id="ARBA00022679"/>
    </source>
</evidence>
<dbReference type="SUPFAM" id="SSF53901">
    <property type="entry name" value="Thiolase-like"/>
    <property type="match status" value="1"/>
</dbReference>
<dbReference type="GO" id="GO:0004315">
    <property type="term" value="F:3-oxoacyl-[acyl-carrier-protein] synthase activity"/>
    <property type="evidence" value="ECO:0007669"/>
    <property type="project" value="InterPro"/>
</dbReference>
<dbReference type="InterPro" id="IPR006162">
    <property type="entry name" value="Ppantetheine_attach_site"/>
</dbReference>
<dbReference type="PROSITE" id="PS00012">
    <property type="entry name" value="PHOSPHOPANTETHEINE"/>
    <property type="match status" value="1"/>
</dbReference>
<dbReference type="GO" id="GO:0071770">
    <property type="term" value="P:DIM/DIP cell wall layer assembly"/>
    <property type="evidence" value="ECO:0007669"/>
    <property type="project" value="TreeGrafter"/>
</dbReference>
<dbReference type="PROSITE" id="PS52004">
    <property type="entry name" value="KS3_2"/>
    <property type="match status" value="1"/>
</dbReference>
<dbReference type="GO" id="GO:0031177">
    <property type="term" value="F:phosphopantetheine binding"/>
    <property type="evidence" value="ECO:0007669"/>
    <property type="project" value="InterPro"/>
</dbReference>
<dbReference type="InterPro" id="IPR036736">
    <property type="entry name" value="ACP-like_sf"/>
</dbReference>
<feature type="region of interest" description="C-terminal hotdog fold" evidence="6">
    <location>
        <begin position="798"/>
        <end position="943"/>
    </location>
</feature>
<dbReference type="PROSITE" id="PS50075">
    <property type="entry name" value="CARRIER"/>
    <property type="match status" value="1"/>
</dbReference>
<keyword evidence="5" id="KW-0808">Transferase</keyword>
<organism evidence="10 11">
    <name type="scientific">Streptococcus mutans</name>
    <dbReference type="NCBI Taxonomy" id="1309"/>
    <lineage>
        <taxon>Bacteria</taxon>
        <taxon>Bacillati</taxon>
        <taxon>Bacillota</taxon>
        <taxon>Bacilli</taxon>
        <taxon>Lactobacillales</taxon>
        <taxon>Streptococcaceae</taxon>
        <taxon>Streptococcus</taxon>
    </lineage>
</organism>
<dbReference type="Pfam" id="PF00109">
    <property type="entry name" value="ketoacyl-synt"/>
    <property type="match status" value="1"/>
</dbReference>
<dbReference type="Gene3D" id="3.40.47.10">
    <property type="match status" value="1"/>
</dbReference>
<protein>
    <submittedName>
        <fullName evidence="10">SDR family NAD(P)-dependent oxidoreductase</fullName>
    </submittedName>
</protein>
<dbReference type="GO" id="GO:0004312">
    <property type="term" value="F:fatty acid synthase activity"/>
    <property type="evidence" value="ECO:0007669"/>
    <property type="project" value="TreeGrafter"/>
</dbReference>
<dbReference type="InterPro" id="IPR042104">
    <property type="entry name" value="PKS_dehydratase_sf"/>
</dbReference>
<evidence type="ECO:0000256" key="1">
    <source>
        <dbReference type="ARBA" id="ARBA00003299"/>
    </source>
</evidence>
<dbReference type="Gene3D" id="1.10.1240.100">
    <property type="match status" value="1"/>
</dbReference>
<dbReference type="CDD" id="cd08953">
    <property type="entry name" value="KR_2_SDR_x"/>
    <property type="match status" value="1"/>
</dbReference>
<dbReference type="Pfam" id="PF22621">
    <property type="entry name" value="CurL-like_PKS_C"/>
    <property type="match status" value="1"/>
</dbReference>
<evidence type="ECO:0000256" key="6">
    <source>
        <dbReference type="PROSITE-ProRule" id="PRU01363"/>
    </source>
</evidence>
<dbReference type="SUPFAM" id="SSF47336">
    <property type="entry name" value="ACP-like"/>
    <property type="match status" value="1"/>
</dbReference>
<evidence type="ECO:0000256" key="4">
    <source>
        <dbReference type="ARBA" id="ARBA00022553"/>
    </source>
</evidence>
<sequence length="1572" mass="176625">MNTIQEYILNQVSEHKLPIGQAKKMLVELEDKNDDIAIIGMACKFSRTKDIEGYWKNLTNMEECRTEFPRERLEFIRNISTNENFTQFLGTHPVTEEELQDTRKRGYLSEVGKFDAEFFGISPNEAKAIDPDQRLMLEVVQDALTDAGCTRKALSNSKTGVYIGKDGTNDTLYRYITEAESSSMTGNWASLIAGRINYLMNLKGSSMLLDSACSSGLVGVHLACKSLQKNENELAIVGGVSLNSFPYFNKFPHSLMESEDDTIRPFDEKANGTSFCEGAATVILKPLKKALKDKNNIYAVIKGSAFNNDGNTNGITAPNALAQEEVILDAWKDAGIDPRTIQYVETHGTGTKLGDPIEVKGLTNAFRKYTQNNQFCGIGSVKGNLGHTVAASGLASLIKVVLSLKNERIPATKNFNAPNPFVNFLKSPVYVVNKSKSWKRKEGMLRRAGVSSFGFTGTNCHVVLEEAPKIEKQNMDSPSGYLIALSALNEKSLLNIVRDYLSCIRVHPDYQLKDISYTSTVGRDHYNYRLAILATSIDDLTVKLENILSDYPNIRQTSVYSGYHKLVPSGREAITTGEVSQQMQNELTLKAAQIINEHPSGKDFSKEEMEKYSQFYVLGAVVNWLEFQKMNDGKIVSFPSYAYSKKMYWAVPKIGISSNLIRKQLHPLVHMVKADSIDRIIFESKFMSDSSWILTDHKMEGMSIIPGTAYVEMAREAASHFLNEEQVSLTDVIFYMPVVLEEGNEVTLQIVINKKEQSFVICSEKSGSWLTHVGGKFEKNTQTIPENYDVRSFYTDPEVKITKNSYVSDSRENGIFKFGPRWLNFQDSAIKETGNVISEIVSEIKLNDRFVKDLDEHYLHAAMLDNAVNLFIDEVPNEVLLPFCYGNINVFGKMPRHFYSHVVKKASERETKKFDIQLLDLEGKVFLTVQDYIVKRVNDPLAVVGAELKYYQIAWQKVEKPLEIQIPKAKEVRVVISNPSSNKFAQSFFAEDSKRTIYLNLSNKSRKISEREFEVGEDLQDYQNILQQISSETITEIVDMTSLYQGEIGSLRQGRNSLFHLFRLFKALDSSEIKTKFRFNLLVKNAHLITQKEQLSPNAAALVGFTKVVNEEYPNMEVQMIDIDDATSKARILRQLSVDEVDYLIAYREDKTYLPVMNEKTFQTKGESGLTIQSQGTYLITGGLGGLGLEMAKFIAAKGQAKIILANRSAFPQKKDWENIEDEQIREKVEILKQVEEMGSSIVIKQLDITNEAEVSQFAKSIGSLNGIFHCAGVAGDGFIYNKTEEEFAAVIGPKTFGLELLNKYFVNQRIDFLILFSSIVSLLGGAGQSDYASANAYMDAYADKLRSEGIACFSINWPAWSETGMARRYDIDDEHTLFKSVTSEEAKHFLEAIVEENISQIIPGNLNYALLHQVSNDLNFRFSETITKKLANLNEESPQPSKKVANEISIIGKTGEVSKVEKIVAQAYANVLDLEEVDLYSSFSSLGGDSITATKLLKELNLEFPNVVEISDIFSYATVIELSKYIEEELGEQRPEVLLPETGEDDLLEMMNNLATGEADFEETLEQLNRL</sequence>
<dbReference type="InterPro" id="IPR050091">
    <property type="entry name" value="PKS_NRPS_Biosynth_Enz"/>
</dbReference>
<dbReference type="Proteomes" id="UP000595884">
    <property type="component" value="Chromosome"/>
</dbReference>
<gene>
    <name evidence="10" type="ORF">IGS65_008530</name>
</gene>
<keyword evidence="3" id="KW-0596">Phosphopantetheine</keyword>